<feature type="compositionally biased region" description="Basic and acidic residues" evidence="1">
    <location>
        <begin position="355"/>
        <end position="368"/>
    </location>
</feature>
<dbReference type="InterPro" id="IPR051195">
    <property type="entry name" value="Fungal_stress_NST1"/>
</dbReference>
<feature type="compositionally biased region" description="Basic and acidic residues" evidence="1">
    <location>
        <begin position="854"/>
        <end position="882"/>
    </location>
</feature>
<feature type="compositionally biased region" description="Polar residues" evidence="1">
    <location>
        <begin position="2392"/>
        <end position="2409"/>
    </location>
</feature>
<feature type="region of interest" description="Disordered" evidence="1">
    <location>
        <begin position="995"/>
        <end position="1136"/>
    </location>
</feature>
<feature type="compositionally biased region" description="Basic and acidic residues" evidence="1">
    <location>
        <begin position="786"/>
        <end position="798"/>
    </location>
</feature>
<feature type="compositionally biased region" description="Basic and acidic residues" evidence="1">
    <location>
        <begin position="1040"/>
        <end position="1054"/>
    </location>
</feature>
<feature type="compositionally biased region" description="Basic and acidic residues" evidence="1">
    <location>
        <begin position="726"/>
        <end position="746"/>
    </location>
</feature>
<feature type="region of interest" description="Disordered" evidence="1">
    <location>
        <begin position="1437"/>
        <end position="1493"/>
    </location>
</feature>
<feature type="compositionally biased region" description="Polar residues" evidence="1">
    <location>
        <begin position="146"/>
        <end position="157"/>
    </location>
</feature>
<feature type="compositionally biased region" description="Basic and acidic residues" evidence="1">
    <location>
        <begin position="434"/>
        <end position="448"/>
    </location>
</feature>
<feature type="compositionally biased region" description="Polar residues" evidence="1">
    <location>
        <begin position="1442"/>
        <end position="1454"/>
    </location>
</feature>
<gene>
    <name evidence="2" type="ORF">CSSPJE1EN1_LOCUS20331</name>
</gene>
<feature type="compositionally biased region" description="Low complexity" evidence="1">
    <location>
        <begin position="2365"/>
        <end position="2374"/>
    </location>
</feature>
<keyword evidence="3" id="KW-1185">Reference proteome</keyword>
<feature type="compositionally biased region" description="Low complexity" evidence="1">
    <location>
        <begin position="929"/>
        <end position="939"/>
    </location>
</feature>
<feature type="compositionally biased region" description="Basic and acidic residues" evidence="1">
    <location>
        <begin position="472"/>
        <end position="487"/>
    </location>
</feature>
<feature type="compositionally biased region" description="Low complexity" evidence="1">
    <location>
        <begin position="1764"/>
        <end position="1779"/>
    </location>
</feature>
<feature type="compositionally biased region" description="Basic and acidic residues" evidence="1">
    <location>
        <begin position="377"/>
        <end position="387"/>
    </location>
</feature>
<dbReference type="EMBL" id="OZ020101">
    <property type="protein sequence ID" value="CAK9274853.1"/>
    <property type="molecule type" value="Genomic_DNA"/>
</dbReference>
<feature type="compositionally biased region" description="Acidic residues" evidence="1">
    <location>
        <begin position="1094"/>
        <end position="1131"/>
    </location>
</feature>
<feature type="region of interest" description="Disordered" evidence="1">
    <location>
        <begin position="1623"/>
        <end position="1681"/>
    </location>
</feature>
<feature type="region of interest" description="Disordered" evidence="1">
    <location>
        <begin position="1"/>
        <end position="79"/>
    </location>
</feature>
<feature type="region of interest" description="Disordered" evidence="1">
    <location>
        <begin position="468"/>
        <end position="509"/>
    </location>
</feature>
<feature type="compositionally biased region" description="Polar residues" evidence="1">
    <location>
        <begin position="887"/>
        <end position="901"/>
    </location>
</feature>
<feature type="region of interest" description="Disordered" evidence="1">
    <location>
        <begin position="1724"/>
        <end position="1780"/>
    </location>
</feature>
<organism evidence="2 3">
    <name type="scientific">Sphagnum jensenii</name>
    <dbReference type="NCBI Taxonomy" id="128206"/>
    <lineage>
        <taxon>Eukaryota</taxon>
        <taxon>Viridiplantae</taxon>
        <taxon>Streptophyta</taxon>
        <taxon>Embryophyta</taxon>
        <taxon>Bryophyta</taxon>
        <taxon>Sphagnophytina</taxon>
        <taxon>Sphagnopsida</taxon>
        <taxon>Sphagnales</taxon>
        <taxon>Sphagnaceae</taxon>
        <taxon>Sphagnum</taxon>
    </lineage>
</organism>
<reference evidence="2" key="1">
    <citation type="submission" date="2024-02" db="EMBL/GenBank/DDBJ databases">
        <authorList>
            <consortium name="ELIXIR-Norway"/>
            <consortium name="Elixir Norway"/>
        </authorList>
    </citation>
    <scope>NUCLEOTIDE SEQUENCE</scope>
</reference>
<feature type="region of interest" description="Disordered" evidence="1">
    <location>
        <begin position="2041"/>
        <end position="2064"/>
    </location>
</feature>
<feature type="compositionally biased region" description="Basic and acidic residues" evidence="1">
    <location>
        <begin position="1949"/>
        <end position="1970"/>
    </location>
</feature>
<feature type="compositionally biased region" description="Polar residues" evidence="1">
    <location>
        <begin position="28"/>
        <end position="40"/>
    </location>
</feature>
<feature type="compositionally biased region" description="Polar residues" evidence="1">
    <location>
        <begin position="1623"/>
        <end position="1650"/>
    </location>
</feature>
<feature type="region of interest" description="Disordered" evidence="1">
    <location>
        <begin position="1919"/>
        <end position="1971"/>
    </location>
</feature>
<feature type="region of interest" description="Disordered" evidence="1">
    <location>
        <begin position="2386"/>
        <end position="2438"/>
    </location>
</feature>
<feature type="region of interest" description="Disordered" evidence="1">
    <location>
        <begin position="239"/>
        <end position="448"/>
    </location>
</feature>
<feature type="region of interest" description="Disordered" evidence="1">
    <location>
        <begin position="138"/>
        <end position="157"/>
    </location>
</feature>
<feature type="region of interest" description="Disordered" evidence="1">
    <location>
        <begin position="2307"/>
        <end position="2374"/>
    </location>
</feature>
<feature type="compositionally biased region" description="Low complexity" evidence="1">
    <location>
        <begin position="252"/>
        <end position="266"/>
    </location>
</feature>
<dbReference type="PANTHER" id="PTHR31780">
    <property type="entry name" value="STRESS RESPONSE PROTEIN NST1-RELATED"/>
    <property type="match status" value="1"/>
</dbReference>
<feature type="compositionally biased region" description="Low complexity" evidence="1">
    <location>
        <begin position="41"/>
        <end position="51"/>
    </location>
</feature>
<dbReference type="Proteomes" id="UP001497444">
    <property type="component" value="Chromosome 6"/>
</dbReference>
<accession>A0ABP0X6W6</accession>
<name>A0ABP0X6W6_9BRYO</name>
<feature type="compositionally biased region" description="Polar residues" evidence="1">
    <location>
        <begin position="2313"/>
        <end position="2322"/>
    </location>
</feature>
<evidence type="ECO:0000256" key="1">
    <source>
        <dbReference type="SAM" id="MobiDB-lite"/>
    </source>
</evidence>
<feature type="compositionally biased region" description="Basic and acidic residues" evidence="1">
    <location>
        <begin position="1724"/>
        <end position="1758"/>
    </location>
</feature>
<protein>
    <recommendedName>
        <fullName evidence="4">BAT2 N-terminal domain-containing protein</fullName>
    </recommendedName>
</protein>
<proteinExistence type="predicted"/>
<feature type="compositionally biased region" description="Polar residues" evidence="1">
    <location>
        <begin position="2044"/>
        <end position="2064"/>
    </location>
</feature>
<evidence type="ECO:0000313" key="2">
    <source>
        <dbReference type="EMBL" id="CAK9274853.1"/>
    </source>
</evidence>
<dbReference type="PANTHER" id="PTHR31780:SF10">
    <property type="entry name" value="LD36051P"/>
    <property type="match status" value="1"/>
</dbReference>
<feature type="compositionally biased region" description="Polar residues" evidence="1">
    <location>
        <begin position="1"/>
        <end position="18"/>
    </location>
</feature>
<sequence>MARASNSNTKFASVNLNRSYGRPAVVSPPNSMYSGGTVSGSAATRSRSSSTHGGMLLLTRPTKPQPPGTAVQKGSKVIVPGPVNLPSLRREHAGNDPTITLVGATGSSGWTKTQHEEETVVPAASTFLESTASAVKPGVYTPPRVHSQQLSPSPSTAKISGIEKAVVLRGEDFPTLQAALPPQPAAPQQRQKEMRQKQQEKQQEIKDQQRCLQQLSEQQQSLKTEVASASLFDGVLQQTKTQQPPVHADQVSPSSERQSSSHPGPSAQSATLIVDASLASHPRQQSNWTDDERDSIPVFRPQGHGGYPEHSNQEGHLQHPIRSGRDQFGLAWPPSHRKTQPSFALGRAASPSWDNDQRHTTVGGDRDSVSVNNSSNRDGRIGHDNNGIREAGNRNWGGGSSRDSGSNGQGGFFRAGHRGEKEGGYGRLGTGGRESFHGRMENPNKDRWLNREEGFNMDVSLSLESASNREGFLGRESMRRQGGDHEGGYGSLGDGGRSEGSDSSKPGSFLARRTPVWESQMNFGRENSTYGGYHVDFGGIHGLDSFSPAAGVGIEPPLSSFSGLETKVFRKRRVEVKDSEIRDSEREAFEAELERVQKAQEQDRERKIKEKERAVEIAQKELEEHAKLVREEIERKAKLEEEAKEAAKRAEEEAFEAAQKLEDERKLWEDKKRQVRLEEERRKENARQKLLELEERIARREAEKLKEEEESRLRQEERLVSLQQVQEKHELPVEEEVERKGEERLVDSSTGAGQDGNGNEPVPVRNFPSIGRHKSSELQASMPSDSLHKARSYDDRGDSFYMRGINSVNFPFEGGPGETYKKESDPQSAEHQWVTEEPGLSNKRLASLSTSVGSDERVFQSSWEREGDSRWSRDRDSWRAGRDISGSFASPPQTPSYTQGSDMVEPPPYGRLRHSLAKQPHVPPPPLQLIPQRLPQKLLEPSAPPRASPLPQQSEVKTDIEYVPQQQEIAVDKQQSQEVLKGQEIENLIVARKHADVSQDEMLIPQRVDSSQPRREWQKPLSQPLRPQHLFAQVQGSPLKEVKEIPESSSHEIHSSSSEDPVLLSTQMLSEDKWEENNLTVSTIEEDLDKKDPDEDEDDNGQEGDEEGYEGYDENEEDEDDNGNDGEEEEDRGLPEQDLRADFENHEAVHKRESEGQSTVIVHEKLIENGLNDHDVRSEEVFTKHSSQPELEGQSERMEAMEMLQLQEGTQAQSLTTKVTVSTGESNGSIIRHSSPSPYQQPVSYVAIDSLQPDFAPVSSPLPGLQILSAVPAPLQFGLLPGSSLMQGSVPAIQIGSIQTPLHMLPQTGPQQLMHIPAVQPLTFQFGQLRQTIAISQHLPLVRQVASPSTVELCRDSQGSSIEQHDASAELQIQNPSMQGSDFLLVQPMSLLMKQTDQFAAGVSRTSVELEASEKSSISGKPGPLLEALERKSVDTGVSCKVSVSNPRKASLSHSRTRPREVVSALKNNEVSSPGRAAMGPPTGPKGDGMLSEHSLSSENFWQKSIGTRGGGSGVHGGGMLGQDHVRSITEGSLDNNSTSIGGLTQHAGADGVVVRTRPSRRNSFRRSDQRARVSVGAVENASSDGKPIFKQAVSAAGSSEPIFCTVSGINGRERFRITGVQAQERSCAEESNQTSKVTTEARSPQQSGQKLERTSSGEALQKTGVRSLVPPGNCTQPGDGVLGKYSSESAVNLPFNTGSVQVFQEPGGEALSDDFIEVRSKRQMLNDRRDQRAKENKAKSKDLKASQKQRFSEKFAKQSEATSVSLSGNGSKSSSRISDVYPSSTMNEIVNSNSQVGQPGTPPPVAITTLPILPGNSQALPLAPIGTPVPGSSGKWAKVLNLWQVVSLTQIQLEEAMKPGRFEAPRPQQLSIGEPSSMVLDPGMPVPSMARKDKLSSSAAGPIGSLLAGDRIQFGAMTSPPTAISNSHPHTPALNSVVGSSLGSRGEATADERNLTAKHTCGEEQRDQVDGSLDAEAEAEAAASAVAVAAISSDESVGSTHHVPHVGMVLQGMGVSTMMSSMMQSPMLEDAMAAGFPPDLSVEPSSMSRHGSTGQGPSSLLSVSGQSPFAGLEMLGNQMFPFGSSKEACLAPQGIGDQGAACVGWQPQHSSVDSHYGGPSPSSYADQYIDSGGVLPSHMLVYTNPFAHGGQFNKVGFMPTYLPSGKQPDWKHTTVWPSGPGVGISATDSLGGMMGVQRGSGNIQRMASGPSIVPGALPTGSFNLNSSAPFQIPNVDSSIHSQWLHRPVPMHNVPLSGPLMDFTMQQSRQGPTDMLDTVRAFNLNANSRQVSDTGFSSMDAAAQFPDELGLGDTSSSVKTAASQVNQGGNPSSGNGTTVGGNSEVLSAMGSKGGQVPPSYRERQVQSQQQGMVMGMGQAQIQHSVGMGDQRGPQQHGSPRFGSASTSWSGGQGHRKSSGTHGRPPMGDRGTSGEKLVTPSSKLKQVFFISLINGDLMAKAG</sequence>
<feature type="region of interest" description="Disordered" evidence="1">
    <location>
        <begin position="177"/>
        <end position="205"/>
    </location>
</feature>
<feature type="compositionally biased region" description="Polar residues" evidence="1">
    <location>
        <begin position="1920"/>
        <end position="1944"/>
    </location>
</feature>
<feature type="compositionally biased region" description="Low complexity" evidence="1">
    <location>
        <begin position="2323"/>
        <end position="2343"/>
    </location>
</feature>
<feature type="compositionally biased region" description="Basic and acidic residues" evidence="1">
    <location>
        <begin position="701"/>
        <end position="719"/>
    </location>
</feature>
<evidence type="ECO:0008006" key="4">
    <source>
        <dbReference type="Google" id="ProtNLM"/>
    </source>
</evidence>
<evidence type="ECO:0000313" key="3">
    <source>
        <dbReference type="Proteomes" id="UP001497444"/>
    </source>
</evidence>
<feature type="compositionally biased region" description="Basic and acidic residues" evidence="1">
    <location>
        <begin position="190"/>
        <end position="205"/>
    </location>
</feature>
<dbReference type="CDD" id="cd22249">
    <property type="entry name" value="UDM1_RNF168_RNF169-like"/>
    <property type="match status" value="2"/>
</dbReference>
<feature type="region of interest" description="Disordered" evidence="1">
    <location>
        <begin position="701"/>
        <end position="955"/>
    </location>
</feature>